<name>A0A433QAB8_9FUNG</name>
<dbReference type="EMBL" id="RBNJ01009924">
    <property type="protein sequence ID" value="RUS26679.1"/>
    <property type="molecule type" value="Genomic_DNA"/>
</dbReference>
<protein>
    <submittedName>
        <fullName evidence="1">Uncharacterized protein</fullName>
    </submittedName>
</protein>
<evidence type="ECO:0000313" key="1">
    <source>
        <dbReference type="EMBL" id="RUS26679.1"/>
    </source>
</evidence>
<dbReference type="AlphaFoldDB" id="A0A433QAB8"/>
<accession>A0A433QAB8</accession>
<keyword evidence="2" id="KW-1185">Reference proteome</keyword>
<proteinExistence type="predicted"/>
<comment type="caution">
    <text evidence="1">The sequence shown here is derived from an EMBL/GenBank/DDBJ whole genome shotgun (WGS) entry which is preliminary data.</text>
</comment>
<sequence length="80" mass="8985">MDDQEITILKIELSRDENTTQTHAETQTDSLFNIASHLCPSHHRMKTHLPLLNQRPELVGGEVHAVEIGEAVLALDFINT</sequence>
<reference evidence="1 2" key="1">
    <citation type="journal article" date="2018" name="New Phytol.">
        <title>Phylogenomics of Endogonaceae and evolution of mycorrhizas within Mucoromycota.</title>
        <authorList>
            <person name="Chang Y."/>
            <person name="Desiro A."/>
            <person name="Na H."/>
            <person name="Sandor L."/>
            <person name="Lipzen A."/>
            <person name="Clum A."/>
            <person name="Barry K."/>
            <person name="Grigoriev I.V."/>
            <person name="Martin F.M."/>
            <person name="Stajich J.E."/>
            <person name="Smith M.E."/>
            <person name="Bonito G."/>
            <person name="Spatafora J.W."/>
        </authorList>
    </citation>
    <scope>NUCLEOTIDE SEQUENCE [LARGE SCALE GENOMIC DNA]</scope>
    <source>
        <strain evidence="1 2">AD002</strain>
    </source>
</reference>
<organism evidence="1 2">
    <name type="scientific">Jimgerdemannia flammicorona</name>
    <dbReference type="NCBI Taxonomy" id="994334"/>
    <lineage>
        <taxon>Eukaryota</taxon>
        <taxon>Fungi</taxon>
        <taxon>Fungi incertae sedis</taxon>
        <taxon>Mucoromycota</taxon>
        <taxon>Mucoromycotina</taxon>
        <taxon>Endogonomycetes</taxon>
        <taxon>Endogonales</taxon>
        <taxon>Endogonaceae</taxon>
        <taxon>Jimgerdemannia</taxon>
    </lineage>
</organism>
<gene>
    <name evidence="1" type="ORF">BC938DRAFT_484277</name>
</gene>
<dbReference type="Proteomes" id="UP000274822">
    <property type="component" value="Unassembled WGS sequence"/>
</dbReference>
<evidence type="ECO:0000313" key="2">
    <source>
        <dbReference type="Proteomes" id="UP000274822"/>
    </source>
</evidence>